<name>A0AC34G4F0_9BILA</name>
<accession>A0AC34G4F0</accession>
<protein>
    <submittedName>
        <fullName evidence="2">One cut domain family member</fullName>
    </submittedName>
</protein>
<sequence>MKEVDTDMAAFFRMLPTDVNPGMNAHGYENFMYPASSYYNQCKSTYDELSVASPISPASTDETSMLDEYSSFSTSESSSSSFHELYNKNHPTAFSASLESDIILNNVDVDLPSNAIQYNDYDDAATNGFFFRGYPYDSFETSVNAGYDFYTAALTSENVVQHDLSPLYDMSLYQLHGDTDHQFENSYKTVNDNNTVSEFENLLPAIEETFGGDEDSSRDDKFSLDVEHENVAETSGHVDEENKFTHRRCETKVMVLTKDNKLVTRYFDEENMCDFAKYFHNFRTTWGFTQAEVGAALSLRYGTAGSQSTISRFEKFKLKHNNICNIRPPVEKWIRKVQTAIDNGILIDEIRRACKNGNIWSYVFPQDNNAENSELDLVLPIRPRRKRTRFTEKQIGALFNHFDQNQKPNQYEMTEIATSLGLNTKIVQIWFLNRRRKVSRK</sequence>
<organism evidence="1 2">
    <name type="scientific">Panagrolaimus sp. ES5</name>
    <dbReference type="NCBI Taxonomy" id="591445"/>
    <lineage>
        <taxon>Eukaryota</taxon>
        <taxon>Metazoa</taxon>
        <taxon>Ecdysozoa</taxon>
        <taxon>Nematoda</taxon>
        <taxon>Chromadorea</taxon>
        <taxon>Rhabditida</taxon>
        <taxon>Tylenchina</taxon>
        <taxon>Panagrolaimomorpha</taxon>
        <taxon>Panagrolaimoidea</taxon>
        <taxon>Panagrolaimidae</taxon>
        <taxon>Panagrolaimus</taxon>
    </lineage>
</organism>
<reference evidence="2" key="1">
    <citation type="submission" date="2022-11" db="UniProtKB">
        <authorList>
            <consortium name="WormBaseParasite"/>
        </authorList>
    </citation>
    <scope>IDENTIFICATION</scope>
</reference>
<dbReference type="Proteomes" id="UP000887579">
    <property type="component" value="Unplaced"/>
</dbReference>
<evidence type="ECO:0000313" key="1">
    <source>
        <dbReference type="Proteomes" id="UP000887579"/>
    </source>
</evidence>
<evidence type="ECO:0000313" key="2">
    <source>
        <dbReference type="WBParaSite" id="ES5_v2.g24299.t1"/>
    </source>
</evidence>
<dbReference type="WBParaSite" id="ES5_v2.g24299.t1">
    <property type="protein sequence ID" value="ES5_v2.g24299.t1"/>
    <property type="gene ID" value="ES5_v2.g24299"/>
</dbReference>
<proteinExistence type="predicted"/>